<proteinExistence type="predicted"/>
<dbReference type="InterPro" id="IPR008173">
    <property type="entry name" value="Adenylyl_cyclase_CyaB"/>
</dbReference>
<dbReference type="InterPro" id="IPR023577">
    <property type="entry name" value="CYTH_domain"/>
</dbReference>
<dbReference type="SUPFAM" id="SSF55154">
    <property type="entry name" value="CYTH-like phosphatases"/>
    <property type="match status" value="1"/>
</dbReference>
<dbReference type="CDD" id="cd07890">
    <property type="entry name" value="CYTH-like_AC_IV-like"/>
    <property type="match status" value="1"/>
</dbReference>
<feature type="domain" description="CYTH" evidence="1">
    <location>
        <begin position="1"/>
        <end position="166"/>
    </location>
</feature>
<evidence type="ECO:0000313" key="3">
    <source>
        <dbReference type="Proteomes" id="UP000567293"/>
    </source>
</evidence>
<dbReference type="Pfam" id="PF01928">
    <property type="entry name" value="CYTH"/>
    <property type="match status" value="1"/>
</dbReference>
<feature type="non-terminal residue" evidence="2">
    <location>
        <position position="1"/>
    </location>
</feature>
<protein>
    <submittedName>
        <fullName evidence="2">Class IV adenylate cyclase</fullName>
    </submittedName>
</protein>
<accession>A0A7V8NMH3</accession>
<reference evidence="2" key="1">
    <citation type="submission" date="2020-06" db="EMBL/GenBank/DDBJ databases">
        <title>Legume-microbial interactions unlock mineral nutrients during tropical forest succession.</title>
        <authorList>
            <person name="Epihov D.Z."/>
        </authorList>
    </citation>
    <scope>NUCLEOTIDE SEQUENCE [LARGE SCALE GENOMIC DNA]</scope>
    <source>
        <strain evidence="2">Pan2503</strain>
    </source>
</reference>
<dbReference type="Proteomes" id="UP000567293">
    <property type="component" value="Unassembled WGS sequence"/>
</dbReference>
<gene>
    <name evidence="2" type="ORF">HRJ53_03545</name>
</gene>
<evidence type="ECO:0000313" key="2">
    <source>
        <dbReference type="EMBL" id="MBA0084048.1"/>
    </source>
</evidence>
<dbReference type="InterPro" id="IPR033469">
    <property type="entry name" value="CYTH-like_dom_sf"/>
</dbReference>
<dbReference type="EMBL" id="JACDQQ010000345">
    <property type="protein sequence ID" value="MBA0084048.1"/>
    <property type="molecule type" value="Genomic_DNA"/>
</dbReference>
<organism evidence="2 3">
    <name type="scientific">Candidatus Acidiferrum panamense</name>
    <dbReference type="NCBI Taxonomy" id="2741543"/>
    <lineage>
        <taxon>Bacteria</taxon>
        <taxon>Pseudomonadati</taxon>
        <taxon>Acidobacteriota</taxon>
        <taxon>Terriglobia</taxon>
        <taxon>Candidatus Acidiferrales</taxon>
        <taxon>Candidatus Acidiferrum</taxon>
    </lineage>
</organism>
<dbReference type="AlphaFoldDB" id="A0A7V8NMH3"/>
<comment type="caution">
    <text evidence="2">The sequence shown here is derived from an EMBL/GenBank/DDBJ whole genome shotgun (WGS) entry which is preliminary data.</text>
</comment>
<dbReference type="PROSITE" id="PS51707">
    <property type="entry name" value="CYTH"/>
    <property type="match status" value="1"/>
</dbReference>
<sequence length="181" mass="20256">RVHEENVIFDTPQGGLAKHGQLLRIRTETLEGGGKSRKARPKPRVVLTFKRPVPRPAASDGKGFFAGPHKLREEIEMEVTDAATLAAIFEGLGLAGWFRYEKYRTTFRLPASLAWARGLLIELDETPIGTYVELEGPAGAIDRAAAELGYSKRDYVLKNYLTLYVEECRRKGVEPVHMLFS</sequence>
<evidence type="ECO:0000259" key="1">
    <source>
        <dbReference type="PROSITE" id="PS51707"/>
    </source>
</evidence>
<name>A0A7V8NMH3_9BACT</name>
<keyword evidence="3" id="KW-1185">Reference proteome</keyword>
<dbReference type="Gene3D" id="2.40.320.10">
    <property type="entry name" value="Hypothetical Protein Pfu-838710-001"/>
    <property type="match status" value="1"/>
</dbReference>